<dbReference type="Pfam" id="PF05258">
    <property type="entry name" value="DciA"/>
    <property type="match status" value="1"/>
</dbReference>
<dbReference type="OrthoDB" id="7025214at2"/>
<dbReference type="AlphaFoldDB" id="A0A562QNZ8"/>
<dbReference type="EMBL" id="VLKY01000001">
    <property type="protein sequence ID" value="TWI58482.1"/>
    <property type="molecule type" value="Genomic_DNA"/>
</dbReference>
<name>A0A562QNZ8_9PSED</name>
<evidence type="ECO:0000313" key="1">
    <source>
        <dbReference type="EMBL" id="TWI58482.1"/>
    </source>
</evidence>
<accession>A0A562QNZ8</accession>
<evidence type="ECO:0008006" key="3">
    <source>
        <dbReference type="Google" id="ProtNLM"/>
    </source>
</evidence>
<gene>
    <name evidence="1" type="ORF">IQ22_00188</name>
</gene>
<keyword evidence="2" id="KW-1185">Reference proteome</keyword>
<dbReference type="RefSeq" id="WP_145136652.1">
    <property type="nucleotide sequence ID" value="NZ_VLKY01000001.1"/>
</dbReference>
<evidence type="ECO:0000313" key="2">
    <source>
        <dbReference type="Proteomes" id="UP000316905"/>
    </source>
</evidence>
<proteinExistence type="predicted"/>
<sequence length="151" mass="17079">MAFRPLSAVAPAALLRQAKPLKSLFYQAERLEHLQRLVDAQLQPAAREHCKVAAWRDGYLLLIITDGHWATRLRYQQRRLLRQLQQASELASLQRILFKVRPNNMTPRAQGPKRELSNVAAESLLATAEGISNPALRAALERLASRANRKP</sequence>
<dbReference type="Proteomes" id="UP000316905">
    <property type="component" value="Unassembled WGS sequence"/>
</dbReference>
<protein>
    <recommendedName>
        <fullName evidence="3">RNA-binding protein</fullName>
    </recommendedName>
</protein>
<organism evidence="1 2">
    <name type="scientific">Pseudomonas duriflava</name>
    <dbReference type="NCBI Taxonomy" id="459528"/>
    <lineage>
        <taxon>Bacteria</taxon>
        <taxon>Pseudomonadati</taxon>
        <taxon>Pseudomonadota</taxon>
        <taxon>Gammaproteobacteria</taxon>
        <taxon>Pseudomonadales</taxon>
        <taxon>Pseudomonadaceae</taxon>
        <taxon>Pseudomonas</taxon>
    </lineage>
</organism>
<reference evidence="1 2" key="1">
    <citation type="journal article" date="2015" name="Stand. Genomic Sci.">
        <title>Genomic Encyclopedia of Bacterial and Archaeal Type Strains, Phase III: the genomes of soil and plant-associated and newly described type strains.</title>
        <authorList>
            <person name="Whitman W.B."/>
            <person name="Woyke T."/>
            <person name="Klenk H.P."/>
            <person name="Zhou Y."/>
            <person name="Lilburn T.G."/>
            <person name="Beck B.J."/>
            <person name="De Vos P."/>
            <person name="Vandamme P."/>
            <person name="Eisen J.A."/>
            <person name="Garrity G."/>
            <person name="Hugenholtz P."/>
            <person name="Kyrpides N.C."/>
        </authorList>
    </citation>
    <scope>NUCLEOTIDE SEQUENCE [LARGE SCALE GENOMIC DNA]</scope>
    <source>
        <strain evidence="1 2">CGMCC 1.6858</strain>
    </source>
</reference>
<dbReference type="InterPro" id="IPR007922">
    <property type="entry name" value="DciA-like"/>
</dbReference>
<comment type="caution">
    <text evidence="1">The sequence shown here is derived from an EMBL/GenBank/DDBJ whole genome shotgun (WGS) entry which is preliminary data.</text>
</comment>